<proteinExistence type="inferred from homology"/>
<comment type="similarity">
    <text evidence="2">Belongs to the MscS (TC 1.A.23) family.</text>
</comment>
<name>A0A1Y3GCN8_9EURY</name>
<evidence type="ECO:0000256" key="5">
    <source>
        <dbReference type="ARBA" id="ARBA00022989"/>
    </source>
</evidence>
<organism evidence="11 12">
    <name type="scientific">Methanonatronarchaeum thermophilum</name>
    <dbReference type="NCBI Taxonomy" id="1927129"/>
    <lineage>
        <taxon>Archaea</taxon>
        <taxon>Methanobacteriati</taxon>
        <taxon>Methanobacteriota</taxon>
        <taxon>Methanonatronarchaeia</taxon>
        <taxon>Methanonatronarchaeales</taxon>
        <taxon>Methanonatronarchaeaceae</taxon>
        <taxon>Methanonatronarchaeum</taxon>
    </lineage>
</organism>
<evidence type="ECO:0000313" key="11">
    <source>
        <dbReference type="EMBL" id="OUJ19222.1"/>
    </source>
</evidence>
<dbReference type="Proteomes" id="UP000195137">
    <property type="component" value="Unassembled WGS sequence"/>
</dbReference>
<keyword evidence="6 7" id="KW-0472">Membrane</keyword>
<protein>
    <submittedName>
        <fullName evidence="11">Small-conductance mechanosensitive channel, MscC family</fullName>
    </submittedName>
</protein>
<gene>
    <name evidence="11" type="ORF">AMET1_0875</name>
</gene>
<dbReference type="GO" id="GO:0055085">
    <property type="term" value="P:transmembrane transport"/>
    <property type="evidence" value="ECO:0007669"/>
    <property type="project" value="InterPro"/>
</dbReference>
<reference evidence="11 12" key="1">
    <citation type="submission" date="2016-12" db="EMBL/GenBank/DDBJ databases">
        <title>Discovery of methanogenic haloarchaea.</title>
        <authorList>
            <person name="Sorokin D.Y."/>
            <person name="Makarova K.S."/>
            <person name="Abbas B."/>
            <person name="Ferrer M."/>
            <person name="Golyshin P.N."/>
        </authorList>
    </citation>
    <scope>NUCLEOTIDE SEQUENCE [LARGE SCALE GENOMIC DNA]</scope>
    <source>
        <strain evidence="11">AMET1</strain>
    </source>
</reference>
<dbReference type="InterPro" id="IPR011066">
    <property type="entry name" value="MscS_channel_C_sf"/>
</dbReference>
<dbReference type="SUPFAM" id="SSF82689">
    <property type="entry name" value="Mechanosensitive channel protein MscS (YggB), C-terminal domain"/>
    <property type="match status" value="1"/>
</dbReference>
<keyword evidence="5 7" id="KW-1133">Transmembrane helix</keyword>
<sequence length="291" mass="33204">MYFDLGLFDLWTYELFTVAGTSISLKDIIIFLIAIFIAIFVARWGRNILKVALRRRGFDQKEIHPFVKITYYTLLIFGVYVAFNVIGIPLTGLLAAAGIVGIILGFGLQSITANMISGILLMGEGTVRIGDVIELDGTIGEVYDTGMRSTTIRTRDNVFIIVPNQELFTKSFTNYSYVEEKVRMDVTVGVAYGSDVEKVTRILYEVAEEIEGVLETPEPTVRFREFGGSSLEFVIKCWVRGPFERRTVRSQMNYLIDERFREEDITIPFPQRSVWFKNDLRTQEYSEANET</sequence>
<evidence type="ECO:0000313" key="12">
    <source>
        <dbReference type="Proteomes" id="UP000195137"/>
    </source>
</evidence>
<evidence type="ECO:0000256" key="2">
    <source>
        <dbReference type="ARBA" id="ARBA00008017"/>
    </source>
</evidence>
<feature type="domain" description="Mechanosensitive ion channel transmembrane helices 2/3" evidence="10">
    <location>
        <begin position="68"/>
        <end position="109"/>
    </location>
</feature>
<dbReference type="AlphaFoldDB" id="A0A1Y3GCN8"/>
<dbReference type="Pfam" id="PF00924">
    <property type="entry name" value="MS_channel_2nd"/>
    <property type="match status" value="1"/>
</dbReference>
<evidence type="ECO:0000256" key="1">
    <source>
        <dbReference type="ARBA" id="ARBA00004651"/>
    </source>
</evidence>
<dbReference type="SUPFAM" id="SSF50182">
    <property type="entry name" value="Sm-like ribonucleoproteins"/>
    <property type="match status" value="1"/>
</dbReference>
<keyword evidence="3" id="KW-1003">Cell membrane</keyword>
<evidence type="ECO:0000259" key="8">
    <source>
        <dbReference type="Pfam" id="PF00924"/>
    </source>
</evidence>
<dbReference type="Pfam" id="PF21082">
    <property type="entry name" value="MS_channel_3rd"/>
    <property type="match status" value="1"/>
</dbReference>
<evidence type="ECO:0000256" key="4">
    <source>
        <dbReference type="ARBA" id="ARBA00022692"/>
    </source>
</evidence>
<comment type="subcellular location">
    <subcellularLocation>
        <location evidence="1">Cell membrane</location>
        <topology evidence="1">Multi-pass membrane protein</topology>
    </subcellularLocation>
</comment>
<dbReference type="InterPro" id="IPR006685">
    <property type="entry name" value="MscS_channel_2nd"/>
</dbReference>
<feature type="transmembrane region" description="Helical" evidence="7">
    <location>
        <begin position="28"/>
        <end position="45"/>
    </location>
</feature>
<dbReference type="SUPFAM" id="SSF82861">
    <property type="entry name" value="Mechanosensitive channel protein MscS (YggB), transmembrane region"/>
    <property type="match status" value="1"/>
</dbReference>
<dbReference type="InterPro" id="IPR023408">
    <property type="entry name" value="MscS_beta-dom_sf"/>
</dbReference>
<dbReference type="PANTHER" id="PTHR30347:SF1">
    <property type="entry name" value="MECHANOSENSITIVE CHANNEL MSCK"/>
    <property type="match status" value="1"/>
</dbReference>
<feature type="domain" description="Mechanosensitive ion channel MscS C-terminal" evidence="9">
    <location>
        <begin position="186"/>
        <end position="267"/>
    </location>
</feature>
<keyword evidence="4 7" id="KW-0812">Transmembrane</keyword>
<dbReference type="Pfam" id="PF21088">
    <property type="entry name" value="MS_channel_1st"/>
    <property type="match status" value="1"/>
</dbReference>
<dbReference type="Gene3D" id="2.30.30.60">
    <property type="match status" value="1"/>
</dbReference>
<dbReference type="InterPro" id="IPR011014">
    <property type="entry name" value="MscS_channel_TM-2"/>
</dbReference>
<dbReference type="Gene3D" id="3.30.70.100">
    <property type="match status" value="1"/>
</dbReference>
<feature type="transmembrane region" description="Helical" evidence="7">
    <location>
        <begin position="66"/>
        <end position="86"/>
    </location>
</feature>
<dbReference type="EMBL" id="MRZU01000003">
    <property type="protein sequence ID" value="OUJ19222.1"/>
    <property type="molecule type" value="Genomic_DNA"/>
</dbReference>
<keyword evidence="12" id="KW-1185">Reference proteome</keyword>
<accession>A0A1Y3GCN8</accession>
<dbReference type="GO" id="GO:0005886">
    <property type="term" value="C:plasma membrane"/>
    <property type="evidence" value="ECO:0007669"/>
    <property type="project" value="UniProtKB-SubCell"/>
</dbReference>
<dbReference type="InterPro" id="IPR052702">
    <property type="entry name" value="MscS-like_channel"/>
</dbReference>
<feature type="transmembrane region" description="Helical" evidence="7">
    <location>
        <begin position="92"/>
        <end position="112"/>
    </location>
</feature>
<evidence type="ECO:0000259" key="9">
    <source>
        <dbReference type="Pfam" id="PF21082"/>
    </source>
</evidence>
<evidence type="ECO:0000256" key="6">
    <source>
        <dbReference type="ARBA" id="ARBA00023136"/>
    </source>
</evidence>
<evidence type="ECO:0000259" key="10">
    <source>
        <dbReference type="Pfam" id="PF21088"/>
    </source>
</evidence>
<feature type="domain" description="Mechanosensitive ion channel MscS" evidence="8">
    <location>
        <begin position="111"/>
        <end position="176"/>
    </location>
</feature>
<dbReference type="InterPro" id="IPR049278">
    <property type="entry name" value="MS_channel_C"/>
</dbReference>
<dbReference type="InterPro" id="IPR049142">
    <property type="entry name" value="MS_channel_1st"/>
</dbReference>
<comment type="caution">
    <text evidence="11">The sequence shown here is derived from an EMBL/GenBank/DDBJ whole genome shotgun (WGS) entry which is preliminary data.</text>
</comment>
<evidence type="ECO:0000256" key="7">
    <source>
        <dbReference type="SAM" id="Phobius"/>
    </source>
</evidence>
<dbReference type="InterPro" id="IPR010920">
    <property type="entry name" value="LSM_dom_sf"/>
</dbReference>
<evidence type="ECO:0000256" key="3">
    <source>
        <dbReference type="ARBA" id="ARBA00022475"/>
    </source>
</evidence>
<dbReference type="Gene3D" id="1.10.287.1260">
    <property type="match status" value="1"/>
</dbReference>
<dbReference type="PANTHER" id="PTHR30347">
    <property type="entry name" value="POTASSIUM CHANNEL RELATED"/>
    <property type="match status" value="1"/>
</dbReference>